<evidence type="ECO:0000313" key="3">
    <source>
        <dbReference type="Proteomes" id="UP001454036"/>
    </source>
</evidence>
<accession>A0AAV3RU23</accession>
<reference evidence="2 3" key="1">
    <citation type="submission" date="2024-01" db="EMBL/GenBank/DDBJ databases">
        <title>The complete chloroplast genome sequence of Lithospermum erythrorhizon: insights into the phylogenetic relationship among Boraginaceae species and the maternal lineages of purple gromwells.</title>
        <authorList>
            <person name="Okada T."/>
            <person name="Watanabe K."/>
        </authorList>
    </citation>
    <scope>NUCLEOTIDE SEQUENCE [LARGE SCALE GENOMIC DNA]</scope>
</reference>
<name>A0AAV3RU23_LITER</name>
<dbReference type="EMBL" id="BAABME010012535">
    <property type="protein sequence ID" value="GAA0185226.1"/>
    <property type="molecule type" value="Genomic_DNA"/>
</dbReference>
<gene>
    <name evidence="2" type="ORF">LIER_32514</name>
</gene>
<comment type="caution">
    <text evidence="2">The sequence shown here is derived from an EMBL/GenBank/DDBJ whole genome shotgun (WGS) entry which is preliminary data.</text>
</comment>
<dbReference type="AlphaFoldDB" id="A0AAV3RU23"/>
<organism evidence="2 3">
    <name type="scientific">Lithospermum erythrorhizon</name>
    <name type="common">Purple gromwell</name>
    <name type="synonym">Lithospermum officinale var. erythrorhizon</name>
    <dbReference type="NCBI Taxonomy" id="34254"/>
    <lineage>
        <taxon>Eukaryota</taxon>
        <taxon>Viridiplantae</taxon>
        <taxon>Streptophyta</taxon>
        <taxon>Embryophyta</taxon>
        <taxon>Tracheophyta</taxon>
        <taxon>Spermatophyta</taxon>
        <taxon>Magnoliopsida</taxon>
        <taxon>eudicotyledons</taxon>
        <taxon>Gunneridae</taxon>
        <taxon>Pentapetalae</taxon>
        <taxon>asterids</taxon>
        <taxon>lamiids</taxon>
        <taxon>Boraginales</taxon>
        <taxon>Boraginaceae</taxon>
        <taxon>Boraginoideae</taxon>
        <taxon>Lithospermeae</taxon>
        <taxon>Lithospermum</taxon>
    </lineage>
</organism>
<sequence length="110" mass="12074">MAHSKRMLRRSSPPPKRANALEGVKYACPSPTASPSTSGREISGALSHKPTPDRAMHASLSPLLDQGVMQRMANLALRPQASHEASQLWIQVTLCFWTSIFFSFCSTSNF</sequence>
<protein>
    <submittedName>
        <fullName evidence="2">Uncharacterized protein</fullName>
    </submittedName>
</protein>
<proteinExistence type="predicted"/>
<keyword evidence="3" id="KW-1185">Reference proteome</keyword>
<feature type="region of interest" description="Disordered" evidence="1">
    <location>
        <begin position="1"/>
        <end position="55"/>
    </location>
</feature>
<dbReference type="Proteomes" id="UP001454036">
    <property type="component" value="Unassembled WGS sequence"/>
</dbReference>
<evidence type="ECO:0000256" key="1">
    <source>
        <dbReference type="SAM" id="MobiDB-lite"/>
    </source>
</evidence>
<feature type="compositionally biased region" description="Low complexity" evidence="1">
    <location>
        <begin position="29"/>
        <end position="38"/>
    </location>
</feature>
<evidence type="ECO:0000313" key="2">
    <source>
        <dbReference type="EMBL" id="GAA0185226.1"/>
    </source>
</evidence>